<comment type="similarity">
    <text evidence="5">Belongs to the FMN-dependent alpha-hydroxy acid dehydrogenase family.</text>
</comment>
<name>A0A1N7NCH2_9RHOB</name>
<feature type="binding site" evidence="7">
    <location>
        <position position="96"/>
    </location>
    <ligand>
        <name>FMN</name>
        <dbReference type="ChEBI" id="CHEBI:58210"/>
    </ligand>
</feature>
<feature type="binding site" evidence="7">
    <location>
        <begin position="297"/>
        <end position="301"/>
    </location>
    <ligand>
        <name>FMN</name>
        <dbReference type="ChEBI" id="CHEBI:58210"/>
    </ligand>
</feature>
<evidence type="ECO:0000256" key="3">
    <source>
        <dbReference type="ARBA" id="ARBA00022643"/>
    </source>
</evidence>
<feature type="binding site" evidence="7">
    <location>
        <position position="269"/>
    </location>
    <ligand>
        <name>glyoxylate</name>
        <dbReference type="ChEBI" id="CHEBI:36655"/>
    </ligand>
</feature>
<keyword evidence="2 7" id="KW-0285">Flavoprotein</keyword>
<dbReference type="SUPFAM" id="SSF51395">
    <property type="entry name" value="FMN-linked oxidoreductases"/>
    <property type="match status" value="1"/>
</dbReference>
<dbReference type="CDD" id="cd02809">
    <property type="entry name" value="alpha_hydroxyacid_oxid_FMN"/>
    <property type="match status" value="1"/>
</dbReference>
<keyword evidence="10" id="KW-1185">Reference proteome</keyword>
<keyword evidence="4" id="KW-0560">Oxidoreductase</keyword>
<feature type="binding site" evidence="7">
    <location>
        <position position="117"/>
    </location>
    <ligand>
        <name>FMN</name>
        <dbReference type="ChEBI" id="CHEBI:58210"/>
    </ligand>
</feature>
<comment type="cofactor">
    <cofactor evidence="1">
        <name>FMN</name>
        <dbReference type="ChEBI" id="CHEBI:58210"/>
    </cofactor>
</comment>
<feature type="binding site" evidence="7">
    <location>
        <begin position="67"/>
        <end position="69"/>
    </location>
    <ligand>
        <name>FMN</name>
        <dbReference type="ChEBI" id="CHEBI:58210"/>
    </ligand>
</feature>
<dbReference type="GO" id="GO:0016491">
    <property type="term" value="F:oxidoreductase activity"/>
    <property type="evidence" value="ECO:0007669"/>
    <property type="project" value="UniProtKB-KW"/>
</dbReference>
<evidence type="ECO:0000256" key="2">
    <source>
        <dbReference type="ARBA" id="ARBA00022630"/>
    </source>
</evidence>
<evidence type="ECO:0000313" key="10">
    <source>
        <dbReference type="Proteomes" id="UP000186141"/>
    </source>
</evidence>
<feature type="binding site" evidence="7">
    <location>
        <position position="264"/>
    </location>
    <ligand>
        <name>FMN</name>
        <dbReference type="ChEBI" id="CHEBI:58210"/>
    </ligand>
</feature>
<feature type="binding site" evidence="7">
    <location>
        <position position="119"/>
    </location>
    <ligand>
        <name>glyoxylate</name>
        <dbReference type="ChEBI" id="CHEBI:36655"/>
    </ligand>
</feature>
<evidence type="ECO:0000259" key="8">
    <source>
        <dbReference type="PROSITE" id="PS51349"/>
    </source>
</evidence>
<feature type="binding site" evidence="7">
    <location>
        <position position="14"/>
    </location>
    <ligand>
        <name>glyoxylate</name>
        <dbReference type="ChEBI" id="CHEBI:36655"/>
    </ligand>
</feature>
<evidence type="ECO:0000256" key="4">
    <source>
        <dbReference type="ARBA" id="ARBA00023002"/>
    </source>
</evidence>
<dbReference type="PANTHER" id="PTHR10578">
    <property type="entry name" value="S -2-HYDROXY-ACID OXIDASE-RELATED"/>
    <property type="match status" value="1"/>
</dbReference>
<dbReference type="GO" id="GO:0010181">
    <property type="term" value="F:FMN binding"/>
    <property type="evidence" value="ECO:0007669"/>
    <property type="project" value="InterPro"/>
</dbReference>
<keyword evidence="3 7" id="KW-0288">FMN</keyword>
<sequence length="367" mass="39634">MMALRRLPRFSAEYLEGGAEDERALTGNRAAFDDFRLAPRVLRDISTVDLSTTLFGRPMALPFGIGPTGFNGLLWPDGDRALAQAAAEAGVPFGQSTVSNVPIASIAAVPGLRHWFQLYCYGPDEVWQSLVDTARDQGCEALIVTVDTPVIGNREWDRRNYAAPGRISWSSKVDTLCHPGWLWRTILRPGMPRFPNLEPFAPQGQQDLFGVASWSAANMRLEMDWAMLARIRARWPGKLLIKGVQHLDDLRLAVESGADGVVLSNHGGRQVDRAIAPLHLIAPARAAVGPEYPLLVDSGFRRGADVVMALALGANAVLLGRATAYGLAAGGQAGAARALAILTEETRRTLQLLGVTRLADLSPAIFA</sequence>
<dbReference type="InterPro" id="IPR037396">
    <property type="entry name" value="FMN_HAD"/>
</dbReference>
<dbReference type="EMBL" id="FTOT01000003">
    <property type="protein sequence ID" value="SIS96016.1"/>
    <property type="molecule type" value="Genomic_DNA"/>
</dbReference>
<evidence type="ECO:0000256" key="1">
    <source>
        <dbReference type="ARBA" id="ARBA00001917"/>
    </source>
</evidence>
<feature type="binding site" evidence="7">
    <location>
        <begin position="320"/>
        <end position="321"/>
    </location>
    <ligand>
        <name>FMN</name>
        <dbReference type="ChEBI" id="CHEBI:58210"/>
    </ligand>
</feature>
<dbReference type="Pfam" id="PF01070">
    <property type="entry name" value="FMN_dh"/>
    <property type="match status" value="1"/>
</dbReference>
<evidence type="ECO:0000256" key="6">
    <source>
        <dbReference type="PIRSR" id="PIRSR000138-1"/>
    </source>
</evidence>
<dbReference type="STRING" id="1086013.SAMN05421774_103290"/>
<dbReference type="InterPro" id="IPR012133">
    <property type="entry name" value="Alpha-hydoxy_acid_DH_FMN"/>
</dbReference>
<dbReference type="PANTHER" id="PTHR10578:SF107">
    <property type="entry name" value="2-HYDROXYACID OXIDASE 1"/>
    <property type="match status" value="1"/>
</dbReference>
<dbReference type="PIRSF" id="PIRSF000138">
    <property type="entry name" value="Al-hdrx_acd_dh"/>
    <property type="match status" value="1"/>
</dbReference>
<reference evidence="9 10" key="1">
    <citation type="submission" date="2017-01" db="EMBL/GenBank/DDBJ databases">
        <authorList>
            <person name="Mah S.A."/>
            <person name="Swanson W.J."/>
            <person name="Moy G.W."/>
            <person name="Vacquier V.D."/>
        </authorList>
    </citation>
    <scope>NUCLEOTIDE SEQUENCE [LARGE SCALE GENOMIC DNA]</scope>
    <source>
        <strain evidence="9 10">DSM 26375</strain>
    </source>
</reference>
<feature type="binding site" evidence="7">
    <location>
        <position position="145"/>
    </location>
    <ligand>
        <name>FMN</name>
        <dbReference type="ChEBI" id="CHEBI:58210"/>
    </ligand>
</feature>
<dbReference type="PROSITE" id="PS00557">
    <property type="entry name" value="FMN_HYDROXY_ACID_DH_1"/>
    <property type="match status" value="1"/>
</dbReference>
<organism evidence="9 10">
    <name type="scientific">Gemmobacter megaterium</name>
    <dbReference type="NCBI Taxonomy" id="1086013"/>
    <lineage>
        <taxon>Bacteria</taxon>
        <taxon>Pseudomonadati</taxon>
        <taxon>Pseudomonadota</taxon>
        <taxon>Alphaproteobacteria</taxon>
        <taxon>Rhodobacterales</taxon>
        <taxon>Paracoccaceae</taxon>
        <taxon>Gemmobacter</taxon>
    </lineage>
</organism>
<dbReference type="InterPro" id="IPR008259">
    <property type="entry name" value="FMN_hydac_DH_AS"/>
</dbReference>
<feature type="binding site" evidence="7">
    <location>
        <position position="266"/>
    </location>
    <ligand>
        <name>glyoxylate</name>
        <dbReference type="ChEBI" id="CHEBI:36655"/>
    </ligand>
</feature>
<dbReference type="Proteomes" id="UP000186141">
    <property type="component" value="Unassembled WGS sequence"/>
</dbReference>
<dbReference type="Gene3D" id="3.20.20.70">
    <property type="entry name" value="Aldolase class I"/>
    <property type="match status" value="1"/>
</dbReference>
<gene>
    <name evidence="9" type="ORF">SAMN05421774_103290</name>
</gene>
<feature type="active site" description="Proton acceptor" evidence="6">
    <location>
        <position position="266"/>
    </location>
</feature>
<dbReference type="InterPro" id="IPR013785">
    <property type="entry name" value="Aldolase_TIM"/>
</dbReference>
<accession>A0A1N7NCH2</accession>
<feature type="domain" description="FMN hydroxy acid dehydrogenase" evidence="8">
    <location>
        <begin position="1"/>
        <end position="367"/>
    </location>
</feature>
<evidence type="ECO:0000256" key="5">
    <source>
        <dbReference type="ARBA" id="ARBA00024042"/>
    </source>
</evidence>
<evidence type="ECO:0000256" key="7">
    <source>
        <dbReference type="PIRSR" id="PIRSR000138-2"/>
    </source>
</evidence>
<dbReference type="InterPro" id="IPR000262">
    <property type="entry name" value="FMN-dep_DH"/>
</dbReference>
<dbReference type="AlphaFoldDB" id="A0A1N7NCH2"/>
<feature type="binding site" evidence="7">
    <location>
        <position position="242"/>
    </location>
    <ligand>
        <name>FMN</name>
        <dbReference type="ChEBI" id="CHEBI:58210"/>
    </ligand>
</feature>
<evidence type="ECO:0000313" key="9">
    <source>
        <dbReference type="EMBL" id="SIS96016.1"/>
    </source>
</evidence>
<proteinExistence type="inferred from homology"/>
<feature type="binding site" evidence="7">
    <location>
        <position position="154"/>
    </location>
    <ligand>
        <name>glyoxylate</name>
        <dbReference type="ChEBI" id="CHEBI:36655"/>
    </ligand>
</feature>
<protein>
    <submittedName>
        <fullName evidence="9">(S)-mandelate dehydrogenase</fullName>
    </submittedName>
</protein>
<dbReference type="PROSITE" id="PS51349">
    <property type="entry name" value="FMN_HYDROXY_ACID_DH_2"/>
    <property type="match status" value="1"/>
</dbReference>